<dbReference type="EC" id="5.2.1.8" evidence="5"/>
<keyword evidence="3 4" id="KW-0413">Isomerase</keyword>
<dbReference type="Proteomes" id="UP000553632">
    <property type="component" value="Unassembled WGS sequence"/>
</dbReference>
<evidence type="ECO:0000256" key="2">
    <source>
        <dbReference type="ARBA" id="ARBA00023110"/>
    </source>
</evidence>
<dbReference type="SUPFAM" id="SSF54534">
    <property type="entry name" value="FKBP-like"/>
    <property type="match status" value="1"/>
</dbReference>
<reference evidence="8 9" key="1">
    <citation type="submission" date="2020-04" db="EMBL/GenBank/DDBJ databases">
        <title>Perkinsus olseni comparative genomics.</title>
        <authorList>
            <person name="Bogema D.R."/>
        </authorList>
    </citation>
    <scope>NUCLEOTIDE SEQUENCE [LARGE SCALE GENOMIC DNA]</scope>
    <source>
        <strain evidence="8 9">ATCC PRA-207</strain>
    </source>
</reference>
<dbReference type="EMBL" id="JABANO010036731">
    <property type="protein sequence ID" value="KAF4701320.1"/>
    <property type="molecule type" value="Genomic_DNA"/>
</dbReference>
<dbReference type="GO" id="GO:0060255">
    <property type="term" value="P:regulation of macromolecule metabolic process"/>
    <property type="evidence" value="ECO:0007669"/>
    <property type="project" value="UniProtKB-ARBA"/>
</dbReference>
<sequence length="255" mass="28615">MTEVVAVVEANLRSMLVRRRNVRLFDNRMTTLSSAAYRVGGEQGAEAMPTAAAGAHRTIPPPYMMRHRLPPGWDIRESTSRPGKFYYFNVHTQQGQWEFPSAEILPPTRRKNSFGYRPHAQETAHVLHILKKHRGVINPAFVQSGSPDVSRKPRSWRIDGEITTPVEEAMKELALIREEVMRQEPRGLAAMTKCFKDNARIESDCGTAKRGGDLGEIAHGRMQPSFEKVAFALSPGTLSPIIHTESGVHLILRLK</sequence>
<dbReference type="OMA" id="RGWKEVQ"/>
<dbReference type="SMART" id="SM00456">
    <property type="entry name" value="WW"/>
    <property type="match status" value="1"/>
</dbReference>
<dbReference type="GO" id="GO:0003755">
    <property type="term" value="F:peptidyl-prolyl cis-trans isomerase activity"/>
    <property type="evidence" value="ECO:0007669"/>
    <property type="project" value="UniProtKB-UniRule"/>
</dbReference>
<dbReference type="Pfam" id="PF00639">
    <property type="entry name" value="Rotamase"/>
    <property type="match status" value="1"/>
</dbReference>
<feature type="domain" description="PpiC" evidence="7">
    <location>
        <begin position="121"/>
        <end position="255"/>
    </location>
</feature>
<keyword evidence="9" id="KW-1185">Reference proteome</keyword>
<dbReference type="InterPro" id="IPR000297">
    <property type="entry name" value="PPIase_PpiC"/>
</dbReference>
<dbReference type="PANTHER" id="PTHR10657:SF4">
    <property type="entry name" value="PEPTIDYL-PROLYL CIS-TRANS ISOMERASE-RELATED"/>
    <property type="match status" value="1"/>
</dbReference>
<dbReference type="Gene3D" id="2.20.70.10">
    <property type="match status" value="1"/>
</dbReference>
<dbReference type="GO" id="GO:0005634">
    <property type="term" value="C:nucleus"/>
    <property type="evidence" value="ECO:0007669"/>
    <property type="project" value="TreeGrafter"/>
</dbReference>
<feature type="domain" description="WW" evidence="6">
    <location>
        <begin position="67"/>
        <end position="102"/>
    </location>
</feature>
<evidence type="ECO:0000256" key="5">
    <source>
        <dbReference type="RuleBase" id="RU363014"/>
    </source>
</evidence>
<dbReference type="SUPFAM" id="SSF51045">
    <property type="entry name" value="WW domain"/>
    <property type="match status" value="1"/>
</dbReference>
<proteinExistence type="predicted"/>
<dbReference type="InterPro" id="IPR001202">
    <property type="entry name" value="WW_dom"/>
</dbReference>
<dbReference type="InterPro" id="IPR046357">
    <property type="entry name" value="PPIase_dom_sf"/>
</dbReference>
<evidence type="ECO:0000259" key="7">
    <source>
        <dbReference type="PROSITE" id="PS50198"/>
    </source>
</evidence>
<dbReference type="GO" id="GO:0080090">
    <property type="term" value="P:regulation of primary metabolic process"/>
    <property type="evidence" value="ECO:0007669"/>
    <property type="project" value="UniProtKB-ARBA"/>
</dbReference>
<dbReference type="PROSITE" id="PS50020">
    <property type="entry name" value="WW_DOMAIN_2"/>
    <property type="match status" value="1"/>
</dbReference>
<dbReference type="GO" id="GO:0005829">
    <property type="term" value="C:cytosol"/>
    <property type="evidence" value="ECO:0007669"/>
    <property type="project" value="TreeGrafter"/>
</dbReference>
<accession>A0A7J6Q185</accession>
<dbReference type="InterPro" id="IPR036020">
    <property type="entry name" value="WW_dom_sf"/>
</dbReference>
<dbReference type="Gene3D" id="3.10.50.40">
    <property type="match status" value="1"/>
</dbReference>
<keyword evidence="2 4" id="KW-0697">Rotamase</keyword>
<dbReference type="PROSITE" id="PS50198">
    <property type="entry name" value="PPIC_PPIASE_2"/>
    <property type="match status" value="1"/>
</dbReference>
<dbReference type="CDD" id="cd00201">
    <property type="entry name" value="WW"/>
    <property type="match status" value="1"/>
</dbReference>
<comment type="catalytic activity">
    <reaction evidence="1 5">
        <text>[protein]-peptidylproline (omega=180) = [protein]-peptidylproline (omega=0)</text>
        <dbReference type="Rhea" id="RHEA:16237"/>
        <dbReference type="Rhea" id="RHEA-COMP:10747"/>
        <dbReference type="Rhea" id="RHEA-COMP:10748"/>
        <dbReference type="ChEBI" id="CHEBI:83833"/>
        <dbReference type="ChEBI" id="CHEBI:83834"/>
        <dbReference type="EC" id="5.2.1.8"/>
    </reaction>
</comment>
<name>A0A7J6Q185_PEROL</name>
<organism evidence="8 9">
    <name type="scientific">Perkinsus olseni</name>
    <name type="common">Perkinsus atlanticus</name>
    <dbReference type="NCBI Taxonomy" id="32597"/>
    <lineage>
        <taxon>Eukaryota</taxon>
        <taxon>Sar</taxon>
        <taxon>Alveolata</taxon>
        <taxon>Perkinsozoa</taxon>
        <taxon>Perkinsea</taxon>
        <taxon>Perkinsida</taxon>
        <taxon>Perkinsidae</taxon>
        <taxon>Perkinsus</taxon>
    </lineage>
</organism>
<comment type="caution">
    <text evidence="8">The sequence shown here is derived from an EMBL/GenBank/DDBJ whole genome shotgun (WGS) entry which is preliminary data.</text>
</comment>
<evidence type="ECO:0000259" key="6">
    <source>
        <dbReference type="PROSITE" id="PS50020"/>
    </source>
</evidence>
<evidence type="ECO:0000256" key="1">
    <source>
        <dbReference type="ARBA" id="ARBA00000971"/>
    </source>
</evidence>
<evidence type="ECO:0000313" key="9">
    <source>
        <dbReference type="Proteomes" id="UP000553632"/>
    </source>
</evidence>
<evidence type="ECO:0000256" key="4">
    <source>
        <dbReference type="PROSITE-ProRule" id="PRU00278"/>
    </source>
</evidence>
<dbReference type="Pfam" id="PF00397">
    <property type="entry name" value="WW"/>
    <property type="match status" value="1"/>
</dbReference>
<evidence type="ECO:0000256" key="3">
    <source>
        <dbReference type="ARBA" id="ARBA00023235"/>
    </source>
</evidence>
<gene>
    <name evidence="8" type="ORF">FOZ63_029438</name>
</gene>
<evidence type="ECO:0000313" key="8">
    <source>
        <dbReference type="EMBL" id="KAF4701320.1"/>
    </source>
</evidence>
<protein>
    <recommendedName>
        <fullName evidence="5">Peptidyl-prolyl cis-trans isomerase</fullName>
        <ecNumber evidence="5">5.2.1.8</ecNumber>
    </recommendedName>
</protein>
<dbReference type="InterPro" id="IPR051370">
    <property type="entry name" value="PPIase_Pin1"/>
</dbReference>
<dbReference type="AlphaFoldDB" id="A0A7J6Q185"/>
<dbReference type="PANTHER" id="PTHR10657">
    <property type="entry name" value="PEPTIDYL-PROLYL CIS-TRANS ISOMERASE"/>
    <property type="match status" value="1"/>
</dbReference>